<dbReference type="PANTHER" id="PTHR43301:SF3">
    <property type="entry name" value="ARABINAN ENDO-1,5-ALPHA-L-ARABINOSIDASE A-RELATED"/>
    <property type="match status" value="1"/>
</dbReference>
<dbReference type="Pfam" id="PF04616">
    <property type="entry name" value="Glyco_hydro_43"/>
    <property type="match status" value="1"/>
</dbReference>
<dbReference type="PANTHER" id="PTHR43301">
    <property type="entry name" value="ARABINAN ENDO-1,5-ALPHA-L-ARABINOSIDASE"/>
    <property type="match status" value="1"/>
</dbReference>
<dbReference type="CDD" id="cd08999">
    <property type="entry name" value="GH43_ABN-like"/>
    <property type="match status" value="1"/>
</dbReference>
<evidence type="ECO:0000256" key="2">
    <source>
        <dbReference type="ARBA" id="ARBA00009865"/>
    </source>
</evidence>
<keyword evidence="8" id="KW-1185">Reference proteome</keyword>
<comment type="caution">
    <text evidence="7">The sequence shown here is derived from an EMBL/GenBank/DDBJ whole genome shotgun (WGS) entry which is preliminary data.</text>
</comment>
<evidence type="ECO:0000313" key="8">
    <source>
        <dbReference type="Proteomes" id="UP001345013"/>
    </source>
</evidence>
<evidence type="ECO:0000256" key="1">
    <source>
        <dbReference type="ARBA" id="ARBA00004834"/>
    </source>
</evidence>
<comment type="pathway">
    <text evidence="1">Glycan metabolism; L-arabinan degradation.</text>
</comment>
<accession>A0ABR0K1E4</accession>
<dbReference type="InterPro" id="IPR006710">
    <property type="entry name" value="Glyco_hydro_43"/>
</dbReference>
<protein>
    <recommendedName>
        <fullName evidence="5">Endo-1,5-alpha-L-arabinanase A</fullName>
    </recommendedName>
</protein>
<evidence type="ECO:0000256" key="3">
    <source>
        <dbReference type="ARBA" id="ARBA00022801"/>
    </source>
</evidence>
<name>A0ABR0K1E4_9EURO</name>
<dbReference type="Gene3D" id="2.115.10.20">
    <property type="entry name" value="Glycosyl hydrolase domain, family 43"/>
    <property type="match status" value="1"/>
</dbReference>
<keyword evidence="3 6" id="KW-0378">Hydrolase</keyword>
<dbReference type="InterPro" id="IPR050727">
    <property type="entry name" value="GH43_arabinanases"/>
</dbReference>
<gene>
    <name evidence="7" type="ORF">LTR24_007958</name>
</gene>
<evidence type="ECO:0000256" key="5">
    <source>
        <dbReference type="ARBA" id="ARBA00042202"/>
    </source>
</evidence>
<proteinExistence type="inferred from homology"/>
<sequence>MNHIYSLESFQASAVLAAPLTRRSANGPVISTNLQDPAILNIGSTYYAYAGPNGNPPVNVITAISTDFSTWSVSDSEALPNPGAWAAAIPHVWSPDVIQLANGRYVLYYAAITAEDSNKHCVGAATSDTPTGPFAPADTSLYCDLDSGGAIDPDGFRDPVTDNQYVVYKVDGNSVGHGGDCGNSVDPIAPTPLVLQQVSADDGISPIGAGTIILTNNADDGPNIEAPALVCDGNTQQYMLFFTSGWFTTSAYNIQYATASSVTGPYTRRGTFLANGDTAADVYVPGGPDVDPVTTRLVFHGDLNMGWFQNDGSKRVRGMYASSVNWGSDGQSQ</sequence>
<evidence type="ECO:0000256" key="6">
    <source>
        <dbReference type="RuleBase" id="RU361187"/>
    </source>
</evidence>
<dbReference type="SUPFAM" id="SSF75005">
    <property type="entry name" value="Arabinanase/levansucrase/invertase"/>
    <property type="match status" value="1"/>
</dbReference>
<dbReference type="EMBL" id="JAVRRG010000128">
    <property type="protein sequence ID" value="KAK5082521.1"/>
    <property type="molecule type" value="Genomic_DNA"/>
</dbReference>
<evidence type="ECO:0000256" key="4">
    <source>
        <dbReference type="ARBA" id="ARBA00023295"/>
    </source>
</evidence>
<comment type="similarity">
    <text evidence="2 6">Belongs to the glycosyl hydrolase 43 family.</text>
</comment>
<reference evidence="7 8" key="1">
    <citation type="submission" date="2023-08" db="EMBL/GenBank/DDBJ databases">
        <title>Black Yeasts Isolated from many extreme environments.</title>
        <authorList>
            <person name="Coleine C."/>
            <person name="Stajich J.E."/>
            <person name="Selbmann L."/>
        </authorList>
    </citation>
    <scope>NUCLEOTIDE SEQUENCE [LARGE SCALE GENOMIC DNA]</scope>
    <source>
        <strain evidence="7 8">CCFEE 5885</strain>
    </source>
</reference>
<dbReference type="InterPro" id="IPR023296">
    <property type="entry name" value="Glyco_hydro_beta-prop_sf"/>
</dbReference>
<dbReference type="Proteomes" id="UP001345013">
    <property type="component" value="Unassembled WGS sequence"/>
</dbReference>
<organism evidence="7 8">
    <name type="scientific">Lithohypha guttulata</name>
    <dbReference type="NCBI Taxonomy" id="1690604"/>
    <lineage>
        <taxon>Eukaryota</taxon>
        <taxon>Fungi</taxon>
        <taxon>Dikarya</taxon>
        <taxon>Ascomycota</taxon>
        <taxon>Pezizomycotina</taxon>
        <taxon>Eurotiomycetes</taxon>
        <taxon>Chaetothyriomycetidae</taxon>
        <taxon>Chaetothyriales</taxon>
        <taxon>Trichomeriaceae</taxon>
        <taxon>Lithohypha</taxon>
    </lineage>
</organism>
<keyword evidence="4 6" id="KW-0326">Glycosidase</keyword>
<evidence type="ECO:0000313" key="7">
    <source>
        <dbReference type="EMBL" id="KAK5082521.1"/>
    </source>
</evidence>